<dbReference type="InterPro" id="IPR036167">
    <property type="entry name" value="tRNA_intron_Endo_cat-like_sf"/>
</dbReference>
<dbReference type="AlphaFoldDB" id="A0A9P0GKK7"/>
<organism evidence="5 6">
    <name type="scientific">Ceutorhynchus assimilis</name>
    <name type="common">cabbage seed weevil</name>
    <dbReference type="NCBI Taxonomy" id="467358"/>
    <lineage>
        <taxon>Eukaryota</taxon>
        <taxon>Metazoa</taxon>
        <taxon>Ecdysozoa</taxon>
        <taxon>Arthropoda</taxon>
        <taxon>Hexapoda</taxon>
        <taxon>Insecta</taxon>
        <taxon>Pterygota</taxon>
        <taxon>Neoptera</taxon>
        <taxon>Endopterygota</taxon>
        <taxon>Coleoptera</taxon>
        <taxon>Polyphaga</taxon>
        <taxon>Cucujiformia</taxon>
        <taxon>Curculionidae</taxon>
        <taxon>Ceutorhynchinae</taxon>
        <taxon>Ceutorhynchus</taxon>
    </lineage>
</organism>
<keyword evidence="6" id="KW-1185">Reference proteome</keyword>
<dbReference type="InterPro" id="IPR011856">
    <property type="entry name" value="tRNA_endonuc-like_dom_sf"/>
</dbReference>
<feature type="domain" description="tRNA-splicing endonuclease subunit Sen15" evidence="4">
    <location>
        <begin position="24"/>
        <end position="114"/>
    </location>
</feature>
<dbReference type="EMBL" id="OU892282">
    <property type="protein sequence ID" value="CAH1132577.1"/>
    <property type="molecule type" value="Genomic_DNA"/>
</dbReference>
<evidence type="ECO:0000313" key="6">
    <source>
        <dbReference type="Proteomes" id="UP001152799"/>
    </source>
</evidence>
<reference evidence="5" key="1">
    <citation type="submission" date="2022-01" db="EMBL/GenBank/DDBJ databases">
        <authorList>
            <person name="King R."/>
        </authorList>
    </citation>
    <scope>NUCLEOTIDE SEQUENCE</scope>
</reference>
<evidence type="ECO:0000259" key="4">
    <source>
        <dbReference type="Pfam" id="PF09631"/>
    </source>
</evidence>
<dbReference type="GO" id="GO:0005634">
    <property type="term" value="C:nucleus"/>
    <property type="evidence" value="ECO:0007669"/>
    <property type="project" value="UniProtKB-ARBA"/>
</dbReference>
<proteinExistence type="inferred from homology"/>
<name>A0A9P0GKK7_9CUCU</name>
<dbReference type="Pfam" id="PF09631">
    <property type="entry name" value="Sen15"/>
    <property type="match status" value="1"/>
</dbReference>
<dbReference type="GO" id="GO:0003676">
    <property type="term" value="F:nucleic acid binding"/>
    <property type="evidence" value="ECO:0007669"/>
    <property type="project" value="InterPro"/>
</dbReference>
<protein>
    <recommendedName>
        <fullName evidence="4">tRNA-splicing endonuclease subunit Sen15 domain-containing protein</fullName>
    </recommendedName>
</protein>
<gene>
    <name evidence="5" type="ORF">CEUTPL_LOCUS11078</name>
</gene>
<evidence type="ECO:0000256" key="3">
    <source>
        <dbReference type="SAM" id="MobiDB-lite"/>
    </source>
</evidence>
<dbReference type="InterPro" id="IPR018593">
    <property type="entry name" value="tRNA-endonuc_su_Sen15"/>
</dbReference>
<evidence type="ECO:0000256" key="2">
    <source>
        <dbReference type="ARBA" id="ARBA00022694"/>
    </source>
</evidence>
<sequence length="177" mass="20342">MDTSIKEEMQKLGVDEKSAVVACQVFLELCEVKRYWEPKYEYNSTIHKIIIKAKKKPNEEFSIFVPIPSYEQLNFDKLQTIFGNCIDNIFLAILHPDSTCVYYQISKGLQEPTETDAKHLRVNKQEKLDADLRKHRDLIHQSALFGIPITLPKIVPEDKSKQSADDVGEENNQSSIS</sequence>
<dbReference type="Gene3D" id="3.40.1350.10">
    <property type="match status" value="1"/>
</dbReference>
<dbReference type="OrthoDB" id="10002170at2759"/>
<dbReference type="PANTHER" id="PTHR28582:SF1">
    <property type="entry name" value="TRNA-SPLICING ENDONUCLEASE SUBUNIT SEN15"/>
    <property type="match status" value="1"/>
</dbReference>
<dbReference type="GO" id="GO:0006388">
    <property type="term" value="P:tRNA splicing, via endonucleolytic cleavage and ligation"/>
    <property type="evidence" value="ECO:0007669"/>
    <property type="project" value="InterPro"/>
</dbReference>
<dbReference type="PANTHER" id="PTHR28582">
    <property type="entry name" value="TRNA-SPLICING ENDONUCLEASE SUBUNIT SEN15"/>
    <property type="match status" value="1"/>
</dbReference>
<accession>A0A9P0GKK7</accession>
<evidence type="ECO:0000256" key="1">
    <source>
        <dbReference type="ARBA" id="ARBA00006091"/>
    </source>
</evidence>
<feature type="region of interest" description="Disordered" evidence="3">
    <location>
        <begin position="157"/>
        <end position="177"/>
    </location>
</feature>
<keyword evidence="2" id="KW-0819">tRNA processing</keyword>
<evidence type="ECO:0000313" key="5">
    <source>
        <dbReference type="EMBL" id="CAH1132577.1"/>
    </source>
</evidence>
<dbReference type="SUPFAM" id="SSF53032">
    <property type="entry name" value="tRNA-intron endonuclease catalytic domain-like"/>
    <property type="match status" value="1"/>
</dbReference>
<dbReference type="Proteomes" id="UP001152799">
    <property type="component" value="Chromosome 6"/>
</dbReference>
<comment type="similarity">
    <text evidence="1">Belongs to the SEN15 family.</text>
</comment>